<keyword evidence="5" id="KW-0378">Hydrolase</keyword>
<feature type="active site" description="Nucleophile" evidence="8">
    <location>
        <position position="44"/>
    </location>
</feature>
<name>A0A0G4IY41_PLABS</name>
<gene>
    <name evidence="10" type="ORF">PBRA_007987</name>
    <name evidence="11" type="ORF">PLBR_LOCUS3731</name>
</gene>
<dbReference type="OMA" id="GTQVDLC"/>
<reference evidence="11 13" key="2">
    <citation type="submission" date="2018-03" db="EMBL/GenBank/DDBJ databases">
        <authorList>
            <person name="Fogelqvist J."/>
        </authorList>
    </citation>
    <scope>NUCLEOTIDE SEQUENCE [LARGE SCALE GENOMIC DNA]</scope>
</reference>
<dbReference type="PROSITE" id="PS51476">
    <property type="entry name" value="PROTEASOME_BETA_2"/>
    <property type="match status" value="1"/>
</dbReference>
<reference evidence="10 12" key="1">
    <citation type="submission" date="2015-02" db="EMBL/GenBank/DDBJ databases">
        <authorList>
            <person name="Chooi Y.-H."/>
        </authorList>
    </citation>
    <scope>NUCLEOTIDE SEQUENCE [LARGE SCALE GENOMIC DNA]</scope>
    <source>
        <strain evidence="10">E3</strain>
    </source>
</reference>
<comment type="subcellular location">
    <subcellularLocation>
        <location evidence="9">Cytoplasm</location>
    </subcellularLocation>
    <subcellularLocation>
        <location evidence="9">Nucleus</location>
    </subcellularLocation>
</comment>
<evidence type="ECO:0000313" key="10">
    <source>
        <dbReference type="EMBL" id="CEP00253.1"/>
    </source>
</evidence>
<dbReference type="GO" id="GO:0005737">
    <property type="term" value="C:cytoplasm"/>
    <property type="evidence" value="ECO:0007669"/>
    <property type="project" value="UniProtKB-SubCell"/>
</dbReference>
<evidence type="ECO:0000256" key="5">
    <source>
        <dbReference type="ARBA" id="ARBA00022801"/>
    </source>
</evidence>
<dbReference type="InterPro" id="IPR029055">
    <property type="entry name" value="Ntn_hydrolases_N"/>
</dbReference>
<dbReference type="AlphaFoldDB" id="A0A0G4IY41"/>
<dbReference type="FunFam" id="3.60.20.10:FF:000005">
    <property type="entry name" value="Proteasome subunit beta type-2"/>
    <property type="match status" value="1"/>
</dbReference>
<keyword evidence="2 9" id="KW-0963">Cytoplasm</keyword>
<evidence type="ECO:0000256" key="8">
    <source>
        <dbReference type="PIRSR" id="PIRSR600243-1"/>
    </source>
</evidence>
<comment type="catalytic activity">
    <reaction evidence="1">
        <text>Cleavage of peptide bonds with very broad specificity.</text>
        <dbReference type="EC" id="3.4.25.1"/>
    </reaction>
</comment>
<evidence type="ECO:0000256" key="7">
    <source>
        <dbReference type="ARBA" id="ARBA00023242"/>
    </source>
</evidence>
<dbReference type="SUPFAM" id="SSF56235">
    <property type="entry name" value="N-terminal nucleophile aminohydrolases (Ntn hydrolases)"/>
    <property type="match status" value="1"/>
</dbReference>
<organism evidence="10 12">
    <name type="scientific">Plasmodiophora brassicae</name>
    <name type="common">Clubroot disease agent</name>
    <dbReference type="NCBI Taxonomy" id="37360"/>
    <lineage>
        <taxon>Eukaryota</taxon>
        <taxon>Sar</taxon>
        <taxon>Rhizaria</taxon>
        <taxon>Endomyxa</taxon>
        <taxon>Phytomyxea</taxon>
        <taxon>Plasmodiophorida</taxon>
        <taxon>Plasmodiophoridae</taxon>
        <taxon>Plasmodiophora</taxon>
    </lineage>
</organism>
<dbReference type="EMBL" id="CDSF01000099">
    <property type="protein sequence ID" value="CEP00253.1"/>
    <property type="molecule type" value="Genomic_DNA"/>
</dbReference>
<dbReference type="InterPro" id="IPR016050">
    <property type="entry name" value="Proteasome_bsu_CS"/>
</dbReference>
<evidence type="ECO:0000256" key="4">
    <source>
        <dbReference type="ARBA" id="ARBA00022698"/>
    </source>
</evidence>
<dbReference type="Proteomes" id="UP000039324">
    <property type="component" value="Unassembled WGS sequence"/>
</dbReference>
<evidence type="ECO:0000256" key="3">
    <source>
        <dbReference type="ARBA" id="ARBA00022670"/>
    </source>
</evidence>
<proteinExistence type="inferred from homology"/>
<evidence type="ECO:0000256" key="9">
    <source>
        <dbReference type="RuleBase" id="RU004203"/>
    </source>
</evidence>
<comment type="function">
    <text evidence="9">Component of the proteasome, a multicatalytic proteinase complex which is characterized by its ability to cleave peptides with Arg, Phe, Tyr, Leu, and Glu adjacent to the leaving group at neutral or slightly basic pH. The proteasome has an ATP-dependent proteolytic activity.</text>
</comment>
<evidence type="ECO:0000256" key="1">
    <source>
        <dbReference type="ARBA" id="ARBA00001198"/>
    </source>
</evidence>
<keyword evidence="11" id="KW-0496">Mitochondrion</keyword>
<evidence type="ECO:0000256" key="2">
    <source>
        <dbReference type="ARBA" id="ARBA00022490"/>
    </source>
</evidence>
<dbReference type="PANTHER" id="PTHR32194:SF4">
    <property type="entry name" value="PROTEASOME SUBUNIT BETA TYPE-7"/>
    <property type="match status" value="1"/>
</dbReference>
<keyword evidence="3" id="KW-0645">Protease</keyword>
<keyword evidence="7 9" id="KW-0539">Nucleus</keyword>
<dbReference type="STRING" id="37360.A0A0G4IY41"/>
<dbReference type="InterPro" id="IPR001353">
    <property type="entry name" value="Proteasome_sua/b"/>
</dbReference>
<evidence type="ECO:0000313" key="12">
    <source>
        <dbReference type="Proteomes" id="UP000039324"/>
    </source>
</evidence>
<keyword evidence="6 9" id="KW-0647">Proteasome</keyword>
<keyword evidence="12" id="KW-1185">Reference proteome</keyword>
<dbReference type="GO" id="GO:0005839">
    <property type="term" value="C:proteasome core complex"/>
    <property type="evidence" value="ECO:0007669"/>
    <property type="project" value="InterPro"/>
</dbReference>
<dbReference type="GO" id="GO:0004298">
    <property type="term" value="F:threonine-type endopeptidase activity"/>
    <property type="evidence" value="ECO:0007669"/>
    <property type="project" value="UniProtKB-KW"/>
</dbReference>
<dbReference type="CDD" id="cd03763">
    <property type="entry name" value="proteasome_beta_type_7"/>
    <property type="match status" value="1"/>
</dbReference>
<evidence type="ECO:0000256" key="6">
    <source>
        <dbReference type="ARBA" id="ARBA00022942"/>
    </source>
</evidence>
<protein>
    <recommendedName>
        <fullName evidence="9">Proteasome subunit beta</fullName>
    </recommendedName>
</protein>
<dbReference type="PROSITE" id="PS00854">
    <property type="entry name" value="PROTEASOME_BETA_1"/>
    <property type="match status" value="1"/>
</dbReference>
<comment type="similarity">
    <text evidence="9">Belongs to the peptidase T1B family.</text>
</comment>
<dbReference type="PRINTS" id="PR00141">
    <property type="entry name" value="PROTEASOME"/>
</dbReference>
<dbReference type="InterPro" id="IPR000243">
    <property type="entry name" value="Pept_T1A_subB"/>
</dbReference>
<accession>A0A0G4IY41</accession>
<geneLocation type="mitochondrion" evidence="11"/>
<dbReference type="Gene3D" id="3.60.20.10">
    <property type="entry name" value="Glutamine Phosphoribosylpyrophosphate, subunit 1, domain 1"/>
    <property type="match status" value="1"/>
</dbReference>
<dbReference type="GO" id="GO:0051603">
    <property type="term" value="P:proteolysis involved in protein catabolic process"/>
    <property type="evidence" value="ECO:0007669"/>
    <property type="project" value="InterPro"/>
</dbReference>
<sequence length="277" mass="29913">MATAASEALEQYRGGFNFDLCGRNAMLAASASGPALPKMKKTGTTIVGVCFKGGVVLGADTRATEGPIVCDKNCKKIHYIADNIFCCGAGTAADTENVTRMVSSQLELHRLDTGKQVRVVTALTRLKQHLFRYQGHVSAALVLGGVDCTGSYLYTVYPHGSTDKLPYVTMGSGSLAAMAMFESGYKDDMTEAEAIGLVEKAIESGIFNDLGSGSNVDVLVLTRDGGRDLRNYKKPNERAFERRQYLFPKGSTEYLSEIKETFKKVVQVDDDVAMTDA</sequence>
<comment type="subunit">
    <text evidence="9">Component of the proteasome complex.</text>
</comment>
<evidence type="ECO:0000313" key="11">
    <source>
        <dbReference type="EMBL" id="SPQ96516.1"/>
    </source>
</evidence>
<dbReference type="Pfam" id="PF00227">
    <property type="entry name" value="Proteasome"/>
    <property type="match status" value="1"/>
</dbReference>
<dbReference type="InterPro" id="IPR023333">
    <property type="entry name" value="Proteasome_suB-type"/>
</dbReference>
<evidence type="ECO:0000313" key="13">
    <source>
        <dbReference type="Proteomes" id="UP000290189"/>
    </source>
</evidence>
<dbReference type="Proteomes" id="UP000290189">
    <property type="component" value="Unassembled WGS sequence"/>
</dbReference>
<keyword evidence="4" id="KW-0888">Threonine protease</keyword>
<dbReference type="EMBL" id="OVEO01000006">
    <property type="protein sequence ID" value="SPQ96516.1"/>
    <property type="molecule type" value="Genomic_DNA"/>
</dbReference>
<dbReference type="GO" id="GO:0005634">
    <property type="term" value="C:nucleus"/>
    <property type="evidence" value="ECO:0007669"/>
    <property type="project" value="UniProtKB-SubCell"/>
</dbReference>
<dbReference type="OrthoDB" id="429533at2759"/>
<dbReference type="PANTHER" id="PTHR32194">
    <property type="entry name" value="METALLOPROTEASE TLDD"/>
    <property type="match status" value="1"/>
</dbReference>